<dbReference type="Gene3D" id="3.40.50.300">
    <property type="entry name" value="P-loop containing nucleotide triphosphate hydrolases"/>
    <property type="match status" value="2"/>
</dbReference>
<dbReference type="Gene3D" id="1.20.920.10">
    <property type="entry name" value="Bromodomain-like"/>
    <property type="match status" value="1"/>
</dbReference>
<dbReference type="InterPro" id="IPR027417">
    <property type="entry name" value="P-loop_NTPase"/>
</dbReference>
<dbReference type="FunFam" id="3.40.50.300:FF:000061">
    <property type="entry name" value="ATPase family, AAA domain-containing 2"/>
    <property type="match status" value="1"/>
</dbReference>
<feature type="domain" description="AAA+ ATPase" evidence="6">
    <location>
        <begin position="385"/>
        <end position="526"/>
    </location>
</feature>
<dbReference type="SUPFAM" id="SSF52540">
    <property type="entry name" value="P-loop containing nucleoside triphosphate hydrolases"/>
    <property type="match status" value="2"/>
</dbReference>
<evidence type="ECO:0000256" key="3">
    <source>
        <dbReference type="ARBA" id="ARBA00022840"/>
    </source>
</evidence>
<dbReference type="InterPro" id="IPR003959">
    <property type="entry name" value="ATPase_AAA_core"/>
</dbReference>
<dbReference type="Proteomes" id="UP001214415">
    <property type="component" value="Chromosome 4"/>
</dbReference>
<feature type="compositionally biased region" description="Acidic residues" evidence="5">
    <location>
        <begin position="115"/>
        <end position="127"/>
    </location>
</feature>
<evidence type="ECO:0000259" key="6">
    <source>
        <dbReference type="SMART" id="SM00382"/>
    </source>
</evidence>
<dbReference type="GO" id="GO:0006334">
    <property type="term" value="P:nucleosome assembly"/>
    <property type="evidence" value="ECO:0007669"/>
    <property type="project" value="TreeGrafter"/>
</dbReference>
<evidence type="ECO:0000256" key="5">
    <source>
        <dbReference type="SAM" id="MobiDB-lite"/>
    </source>
</evidence>
<reference evidence="7" key="1">
    <citation type="submission" date="2023-03" db="EMBL/GenBank/DDBJ databases">
        <title>Mating type loci evolution in Malassezia.</title>
        <authorList>
            <person name="Coelho M.A."/>
        </authorList>
    </citation>
    <scope>NUCLEOTIDE SEQUENCE</scope>
    <source>
        <strain evidence="7">CBS 12830</strain>
    </source>
</reference>
<dbReference type="GO" id="GO:0006337">
    <property type="term" value="P:nucleosome disassembly"/>
    <property type="evidence" value="ECO:0007669"/>
    <property type="project" value="TreeGrafter"/>
</dbReference>
<comment type="similarity">
    <text evidence="1">Belongs to the AAA ATPase family.</text>
</comment>
<dbReference type="GO" id="GO:0005634">
    <property type="term" value="C:nucleus"/>
    <property type="evidence" value="ECO:0007669"/>
    <property type="project" value="TreeGrafter"/>
</dbReference>
<dbReference type="InterPro" id="IPR041569">
    <property type="entry name" value="AAA_lid_3"/>
</dbReference>
<gene>
    <name evidence="7" type="primary">YTA7</name>
    <name evidence="7" type="ORF">MEQU1_002572</name>
</gene>
<dbReference type="SUPFAM" id="SSF47370">
    <property type="entry name" value="Bromodomain"/>
    <property type="match status" value="1"/>
</dbReference>
<name>A0AAF0EE44_9BASI</name>
<evidence type="ECO:0000313" key="7">
    <source>
        <dbReference type="EMBL" id="WFD23878.1"/>
    </source>
</evidence>
<dbReference type="Pfam" id="PF00004">
    <property type="entry name" value="AAA"/>
    <property type="match status" value="2"/>
</dbReference>
<organism evidence="7 8">
    <name type="scientific">Malassezia equina</name>
    <dbReference type="NCBI Taxonomy" id="1381935"/>
    <lineage>
        <taxon>Eukaryota</taxon>
        <taxon>Fungi</taxon>
        <taxon>Dikarya</taxon>
        <taxon>Basidiomycota</taxon>
        <taxon>Ustilaginomycotina</taxon>
        <taxon>Malasseziomycetes</taxon>
        <taxon>Malasseziales</taxon>
        <taxon>Malasseziaceae</taxon>
        <taxon>Malassezia</taxon>
    </lineage>
</organism>
<feature type="region of interest" description="Disordered" evidence="5">
    <location>
        <begin position="140"/>
        <end position="196"/>
    </location>
</feature>
<feature type="compositionally biased region" description="Basic and acidic residues" evidence="5">
    <location>
        <begin position="950"/>
        <end position="960"/>
    </location>
</feature>
<feature type="region of interest" description="Disordered" evidence="5">
    <location>
        <begin position="950"/>
        <end position="977"/>
    </location>
</feature>
<dbReference type="CDD" id="cd19517">
    <property type="entry name" value="RecA-like_Yta7-like"/>
    <property type="match status" value="1"/>
</dbReference>
<dbReference type="EMBL" id="CP119903">
    <property type="protein sequence ID" value="WFD23878.1"/>
    <property type="molecule type" value="Genomic_DNA"/>
</dbReference>
<dbReference type="Gene3D" id="1.10.8.60">
    <property type="match status" value="1"/>
</dbReference>
<feature type="compositionally biased region" description="Basic and acidic residues" evidence="5">
    <location>
        <begin position="159"/>
        <end position="169"/>
    </location>
</feature>
<dbReference type="GO" id="GO:0005524">
    <property type="term" value="F:ATP binding"/>
    <property type="evidence" value="ECO:0007669"/>
    <property type="project" value="UniProtKB-KW"/>
</dbReference>
<proteinExistence type="inferred from homology"/>
<keyword evidence="2" id="KW-0547">Nucleotide-binding</keyword>
<feature type="compositionally biased region" description="Polar residues" evidence="5">
    <location>
        <begin position="1188"/>
        <end position="1198"/>
    </location>
</feature>
<keyword evidence="4" id="KW-0103">Bromodomain</keyword>
<feature type="compositionally biased region" description="Basic and acidic residues" evidence="5">
    <location>
        <begin position="1129"/>
        <end position="1142"/>
    </location>
</feature>
<dbReference type="InterPro" id="IPR036427">
    <property type="entry name" value="Bromodomain-like_sf"/>
</dbReference>
<dbReference type="PROSITE" id="PS00674">
    <property type="entry name" value="AAA"/>
    <property type="match status" value="1"/>
</dbReference>
<sequence length="1299" mass="145215">MSPVRRSTRHSSETASPARERSQRKAARGAFYTQYFEEGELGEDEDTYEAPQHDATDDDSQDLTEEPRRVHVTRSGRRTTSYGTQTWDEDEETHDRVLRPRRSTRVSKSLRDFVASDDEEEDENADYEETVRARRVMERAERAQRRQNLMELAASRSARRGDDEARDACARPSMSTGTPATSDESDDDAAPAARHRSYSFRARKKINYALVPPPPEPLRDGFGRRIRRTSRHSTRAISDEPEAAPTRPGFASLPLSTLPRAGAWPSVSLRVPGQDDAFGDMDSSDDEPRSALAPAQNALDGRLAAPLLESGPTPTSGAGALGSATDAFGRVHDKDALADVDPLGICMDIDFTQVGGLEDHVQQLKEMVSLPLLYPEVFQRFGVTPPRGVLFHGPPGTGKTLVARALAASCSTDGQKISFFMRKGADCLSKWVGEAERQLRLLFEEAKRAQPSIIFFDEIDGLAPVRSSKQDQIHASIVSTLLALMDGMDGRGQVVVIGATNRPDSVDPALRRPGRFDREFYFPLPSRAARQSILHIHTRHWDPPLDESLINVLVDATHGFGGADLRALCTEATLNAIQRRYPQIYQTNERLLLAPETIQVDGRDFLLALDHMVPSSARSASASSTPLSPHLRPLLAASLQECEELFQRLLPQCVKRKALEEAIYEDDIATASVQDHAGAVRLERELLQQSFVQAQVHRPRLLLHGTPGLGQRTLAEALLHSIEGFHILTISASQLLGDGTQPPEAVLSQQFQEARRLMPSVVYVPDVDRWLSLYSEHLHEMMGALLHGLHAQDRIMLLATSDVPASQLPASIRAWFGCWPWHSYAMQLPSEAQRRAFWHDIAVQAARPPTQFADAVPRRLRVLETLPKAPPRPPRRPTQVELHQQVEQDARLLEHLKFRLGSVLAELRKKFKKFTRDVWDEYNLRSLMEQFEWRREKGKVVIRLRYDKHPTADSEAESRRSATPLAPEDLTEEPEQDEPAMVIDPMGETAADAPINKPSPAETQEAATRHTDEAAEAELRVTAANDDEAEPEDSQYILRDFTIYTMTLDKMQKRLYHNQYLTCDAFMEDLGKIVSNAEAASEVDSDRVFRAHQMQNFARIMLDQYVDAPFRAECAGMATRVLAREEEARREAEKKKEQEVHSRRPNGQRYSARMLGEEPQACDLVDVSTIERAHKRQRSHGPEESATHNETGAETSSVVEPAAADSGMPSLETHADSATPLSHIPTVLLDEAAQAQLVDTLVQRTAGFTVDQLEQTRAGCYERILAHRSSWERDSLVRDLYDLAEKMRQAVLADGAEAP</sequence>
<dbReference type="GO" id="GO:0016887">
    <property type="term" value="F:ATP hydrolysis activity"/>
    <property type="evidence" value="ECO:0007669"/>
    <property type="project" value="InterPro"/>
</dbReference>
<dbReference type="InterPro" id="IPR045199">
    <property type="entry name" value="ATAD2-like"/>
</dbReference>
<feature type="region of interest" description="Disordered" evidence="5">
    <location>
        <begin position="230"/>
        <end position="250"/>
    </location>
</feature>
<evidence type="ECO:0000256" key="2">
    <source>
        <dbReference type="ARBA" id="ARBA00022741"/>
    </source>
</evidence>
<dbReference type="InterPro" id="IPR003593">
    <property type="entry name" value="AAA+_ATPase"/>
</dbReference>
<accession>A0AAF0EE44</accession>
<feature type="region of interest" description="Disordered" evidence="5">
    <location>
        <begin position="1129"/>
        <end position="1152"/>
    </location>
</feature>
<keyword evidence="8" id="KW-1185">Reference proteome</keyword>
<feature type="region of interest" description="Disordered" evidence="5">
    <location>
        <begin position="1172"/>
        <end position="1215"/>
    </location>
</feature>
<dbReference type="GO" id="GO:0042393">
    <property type="term" value="F:histone binding"/>
    <property type="evidence" value="ECO:0007669"/>
    <property type="project" value="TreeGrafter"/>
</dbReference>
<dbReference type="InterPro" id="IPR003960">
    <property type="entry name" value="ATPase_AAA_CS"/>
</dbReference>
<dbReference type="Pfam" id="PF17862">
    <property type="entry name" value="AAA_lid_3"/>
    <property type="match status" value="1"/>
</dbReference>
<dbReference type="PANTHER" id="PTHR23069:SF0">
    <property type="entry name" value="TAT-BINDING HOMOLOG 7"/>
    <property type="match status" value="1"/>
</dbReference>
<dbReference type="GO" id="GO:0003682">
    <property type="term" value="F:chromatin binding"/>
    <property type="evidence" value="ECO:0007669"/>
    <property type="project" value="TreeGrafter"/>
</dbReference>
<evidence type="ECO:0000256" key="1">
    <source>
        <dbReference type="ARBA" id="ARBA00006914"/>
    </source>
</evidence>
<feature type="region of interest" description="Disordered" evidence="5">
    <location>
        <begin position="1"/>
        <end position="127"/>
    </location>
</feature>
<dbReference type="GO" id="GO:0045815">
    <property type="term" value="P:transcription initiation-coupled chromatin remodeling"/>
    <property type="evidence" value="ECO:0007669"/>
    <property type="project" value="TreeGrafter"/>
</dbReference>
<feature type="region of interest" description="Disordered" evidence="5">
    <location>
        <begin position="273"/>
        <end position="292"/>
    </location>
</feature>
<evidence type="ECO:0000313" key="8">
    <source>
        <dbReference type="Proteomes" id="UP001214415"/>
    </source>
</evidence>
<dbReference type="PANTHER" id="PTHR23069">
    <property type="entry name" value="AAA DOMAIN-CONTAINING"/>
    <property type="match status" value="1"/>
</dbReference>
<feature type="compositionally biased region" description="Acidic residues" evidence="5">
    <location>
        <begin position="37"/>
        <end position="48"/>
    </location>
</feature>
<feature type="domain" description="AAA+ ATPase" evidence="6">
    <location>
        <begin position="697"/>
        <end position="869"/>
    </location>
</feature>
<keyword evidence="3" id="KW-0067">ATP-binding</keyword>
<feature type="region of interest" description="Disordered" evidence="5">
    <location>
        <begin position="990"/>
        <end position="1012"/>
    </location>
</feature>
<dbReference type="SMART" id="SM00382">
    <property type="entry name" value="AAA"/>
    <property type="match status" value="2"/>
</dbReference>
<evidence type="ECO:0000256" key="4">
    <source>
        <dbReference type="ARBA" id="ARBA00023117"/>
    </source>
</evidence>
<protein>
    <submittedName>
        <fullName evidence="7">TAT-binding protein-like protein 7, AAA ATPase</fullName>
    </submittedName>
</protein>